<dbReference type="OrthoDB" id="4138492at2759"/>
<dbReference type="KEGG" id="cci:CC1G_01314"/>
<reference evidence="2 3" key="1">
    <citation type="journal article" date="2010" name="Proc. Natl. Acad. Sci. U.S.A.">
        <title>Insights into evolution of multicellular fungi from the assembled chromosomes of the mushroom Coprinopsis cinerea (Coprinus cinereus).</title>
        <authorList>
            <person name="Stajich J.E."/>
            <person name="Wilke S.K."/>
            <person name="Ahren D."/>
            <person name="Au C.H."/>
            <person name="Birren B.W."/>
            <person name="Borodovsky M."/>
            <person name="Burns C."/>
            <person name="Canback B."/>
            <person name="Casselton L.A."/>
            <person name="Cheng C.K."/>
            <person name="Deng J."/>
            <person name="Dietrich F.S."/>
            <person name="Fargo D.C."/>
            <person name="Farman M.L."/>
            <person name="Gathman A.C."/>
            <person name="Goldberg J."/>
            <person name="Guigo R."/>
            <person name="Hoegger P.J."/>
            <person name="Hooker J.B."/>
            <person name="Huggins A."/>
            <person name="James T.Y."/>
            <person name="Kamada T."/>
            <person name="Kilaru S."/>
            <person name="Kodira C."/>
            <person name="Kues U."/>
            <person name="Kupfer D."/>
            <person name="Kwan H.S."/>
            <person name="Lomsadze A."/>
            <person name="Li W."/>
            <person name="Lilly W.W."/>
            <person name="Ma L.J."/>
            <person name="Mackey A.J."/>
            <person name="Manning G."/>
            <person name="Martin F."/>
            <person name="Muraguchi H."/>
            <person name="Natvig D.O."/>
            <person name="Palmerini H."/>
            <person name="Ramesh M.A."/>
            <person name="Rehmeyer C.J."/>
            <person name="Roe B.A."/>
            <person name="Shenoy N."/>
            <person name="Stanke M."/>
            <person name="Ter-Hovhannisyan V."/>
            <person name="Tunlid A."/>
            <person name="Velagapudi R."/>
            <person name="Vision T.J."/>
            <person name="Zeng Q."/>
            <person name="Zolan M.E."/>
            <person name="Pukkila P.J."/>
        </authorList>
    </citation>
    <scope>NUCLEOTIDE SEQUENCE [LARGE SCALE GENOMIC DNA]</scope>
    <source>
        <strain evidence="3">Okayama-7 / 130 / ATCC MYA-4618 / FGSC 9003</strain>
    </source>
</reference>
<evidence type="ECO:0000256" key="1">
    <source>
        <dbReference type="ARBA" id="ARBA00022801"/>
    </source>
</evidence>
<accession>A8NYD7</accession>
<dbReference type="Gene3D" id="1.50.10.10">
    <property type="match status" value="1"/>
</dbReference>
<proteinExistence type="predicted"/>
<dbReference type="AlphaFoldDB" id="A8NYD7"/>
<dbReference type="InterPro" id="IPR010905">
    <property type="entry name" value="Glyco_hydro_88"/>
</dbReference>
<dbReference type="eggNOG" id="ENOG502RZ5C">
    <property type="taxonomic scope" value="Eukaryota"/>
</dbReference>
<keyword evidence="3" id="KW-1185">Reference proteome</keyword>
<dbReference type="GO" id="GO:0016787">
    <property type="term" value="F:hydrolase activity"/>
    <property type="evidence" value="ECO:0007669"/>
    <property type="project" value="UniProtKB-KW"/>
</dbReference>
<dbReference type="GeneID" id="6013958"/>
<dbReference type="GO" id="GO:0005975">
    <property type="term" value="P:carbohydrate metabolic process"/>
    <property type="evidence" value="ECO:0007669"/>
    <property type="project" value="InterPro"/>
</dbReference>
<keyword evidence="1" id="KW-0378">Hydrolase</keyword>
<dbReference type="EMBL" id="AACS02000005">
    <property type="protein sequence ID" value="EAU84318.1"/>
    <property type="molecule type" value="Genomic_DNA"/>
</dbReference>
<evidence type="ECO:0000313" key="2">
    <source>
        <dbReference type="EMBL" id="EAU84318.1"/>
    </source>
</evidence>
<dbReference type="Pfam" id="PF07470">
    <property type="entry name" value="Glyco_hydro_88"/>
    <property type="match status" value="1"/>
</dbReference>
<dbReference type="Proteomes" id="UP000001861">
    <property type="component" value="Unassembled WGS sequence"/>
</dbReference>
<dbReference type="RefSeq" id="XP_001837402.1">
    <property type="nucleotide sequence ID" value="XM_001837350.1"/>
</dbReference>
<dbReference type="InterPro" id="IPR008928">
    <property type="entry name" value="6-hairpin_glycosidase_sf"/>
</dbReference>
<comment type="caution">
    <text evidence="2">The sequence shown here is derived from an EMBL/GenBank/DDBJ whole genome shotgun (WGS) entry which is preliminary data.</text>
</comment>
<organism evidence="2 3">
    <name type="scientific">Coprinopsis cinerea (strain Okayama-7 / 130 / ATCC MYA-4618 / FGSC 9003)</name>
    <name type="common">Inky cap fungus</name>
    <name type="synonym">Hormographiella aspergillata</name>
    <dbReference type="NCBI Taxonomy" id="240176"/>
    <lineage>
        <taxon>Eukaryota</taxon>
        <taxon>Fungi</taxon>
        <taxon>Dikarya</taxon>
        <taxon>Basidiomycota</taxon>
        <taxon>Agaricomycotina</taxon>
        <taxon>Agaricomycetes</taxon>
        <taxon>Agaricomycetidae</taxon>
        <taxon>Agaricales</taxon>
        <taxon>Agaricineae</taxon>
        <taxon>Psathyrellaceae</taxon>
        <taxon>Coprinopsis</taxon>
    </lineage>
</organism>
<dbReference type="SUPFAM" id="SSF48208">
    <property type="entry name" value="Six-hairpin glycosidases"/>
    <property type="match status" value="1"/>
</dbReference>
<gene>
    <name evidence="2" type="ORF">CC1G_01314</name>
</gene>
<dbReference type="InParanoid" id="A8NYD7"/>
<dbReference type="InterPro" id="IPR012341">
    <property type="entry name" value="6hp_glycosidase-like_sf"/>
</dbReference>
<protein>
    <submittedName>
        <fullName evidence="2">Uncharacterized protein</fullName>
    </submittedName>
</protein>
<dbReference type="VEuPathDB" id="FungiDB:CC1G_01314"/>
<dbReference type="PANTHER" id="PTHR41814">
    <property type="entry name" value="EXPRESSED PROTEIN"/>
    <property type="match status" value="1"/>
</dbReference>
<name>A8NYD7_COPC7</name>
<dbReference type="OMA" id="PEAQACH"/>
<dbReference type="PANTHER" id="PTHR41814:SF1">
    <property type="entry name" value="CELLULASE"/>
    <property type="match status" value="1"/>
</dbReference>
<sequence>MSARWITRLSALTAVLRGFRNETIDLVAENMLQIAHASWELGAAAQALTEVYTPGLSVFEPSAFPPPRPLNQSWTPTYVFAIVNETLDRKPANSRPLFANQGSSADPASLGTAVLLANWTRWNSDDSRYGSAAYHQLDYLLKDAPRTREGAISHRADEVQLWSDYVYMVPPFIAYYGALHNDRNLLQIAYDQCRLYRGGLRDEPGLWRHVALGSWQDPTHWATGNAWAAAGMLRVLSTLNHSSIGHEFRSQQADLTSWVHEILESSWSLQDDSGIIHNVIDDPSTFGDTAATALLAASTYRYALFTGDIEFIPAADRAFRLVGDNINEAGWLENTVNPITFHTRLERGEYSPEGQAFVLLLHAAWRAFTESIRNVDLKIHFLPSRPVTADD</sequence>
<evidence type="ECO:0000313" key="3">
    <source>
        <dbReference type="Proteomes" id="UP000001861"/>
    </source>
</evidence>